<dbReference type="eggNOG" id="ENOG502RYS4">
    <property type="taxonomic scope" value="Eukaryota"/>
</dbReference>
<organism evidence="1 2">
    <name type="scientific">Emiliania huxleyi (strain CCMP1516)</name>
    <dbReference type="NCBI Taxonomy" id="280463"/>
    <lineage>
        <taxon>Eukaryota</taxon>
        <taxon>Haptista</taxon>
        <taxon>Haptophyta</taxon>
        <taxon>Prymnesiophyceae</taxon>
        <taxon>Isochrysidales</taxon>
        <taxon>Noelaerhabdaceae</taxon>
        <taxon>Emiliania</taxon>
    </lineage>
</organism>
<keyword evidence="2" id="KW-1185">Reference proteome</keyword>
<reference evidence="1" key="2">
    <citation type="submission" date="2024-10" db="UniProtKB">
        <authorList>
            <consortium name="EnsemblProtists"/>
        </authorList>
    </citation>
    <scope>IDENTIFICATION</scope>
</reference>
<name>A0A0D3ICS5_EMIH1</name>
<reference evidence="2" key="1">
    <citation type="journal article" date="2013" name="Nature">
        <title>Pan genome of the phytoplankton Emiliania underpins its global distribution.</title>
        <authorList>
            <person name="Read B.A."/>
            <person name="Kegel J."/>
            <person name="Klute M.J."/>
            <person name="Kuo A."/>
            <person name="Lefebvre S.C."/>
            <person name="Maumus F."/>
            <person name="Mayer C."/>
            <person name="Miller J."/>
            <person name="Monier A."/>
            <person name="Salamov A."/>
            <person name="Young J."/>
            <person name="Aguilar M."/>
            <person name="Claverie J.M."/>
            <person name="Frickenhaus S."/>
            <person name="Gonzalez K."/>
            <person name="Herman E.K."/>
            <person name="Lin Y.C."/>
            <person name="Napier J."/>
            <person name="Ogata H."/>
            <person name="Sarno A.F."/>
            <person name="Shmutz J."/>
            <person name="Schroeder D."/>
            <person name="de Vargas C."/>
            <person name="Verret F."/>
            <person name="von Dassow P."/>
            <person name="Valentin K."/>
            <person name="Van de Peer Y."/>
            <person name="Wheeler G."/>
            <person name="Dacks J.B."/>
            <person name="Delwiche C.F."/>
            <person name="Dyhrman S.T."/>
            <person name="Glockner G."/>
            <person name="John U."/>
            <person name="Richards T."/>
            <person name="Worden A.Z."/>
            <person name="Zhang X."/>
            <person name="Grigoriev I.V."/>
            <person name="Allen A.E."/>
            <person name="Bidle K."/>
            <person name="Borodovsky M."/>
            <person name="Bowler C."/>
            <person name="Brownlee C."/>
            <person name="Cock J.M."/>
            <person name="Elias M."/>
            <person name="Gladyshev V.N."/>
            <person name="Groth M."/>
            <person name="Guda C."/>
            <person name="Hadaegh A."/>
            <person name="Iglesias-Rodriguez M.D."/>
            <person name="Jenkins J."/>
            <person name="Jones B.M."/>
            <person name="Lawson T."/>
            <person name="Leese F."/>
            <person name="Lindquist E."/>
            <person name="Lobanov A."/>
            <person name="Lomsadze A."/>
            <person name="Malik S.B."/>
            <person name="Marsh M.E."/>
            <person name="Mackinder L."/>
            <person name="Mock T."/>
            <person name="Mueller-Roeber B."/>
            <person name="Pagarete A."/>
            <person name="Parker M."/>
            <person name="Probert I."/>
            <person name="Quesneville H."/>
            <person name="Raines C."/>
            <person name="Rensing S.A."/>
            <person name="Riano-Pachon D.M."/>
            <person name="Richier S."/>
            <person name="Rokitta S."/>
            <person name="Shiraiwa Y."/>
            <person name="Soanes D.M."/>
            <person name="van der Giezen M."/>
            <person name="Wahlund T.M."/>
            <person name="Williams B."/>
            <person name="Wilson W."/>
            <person name="Wolfe G."/>
            <person name="Wurch L.L."/>
        </authorList>
    </citation>
    <scope>NUCLEOTIDE SEQUENCE</scope>
</reference>
<dbReference type="HOGENOM" id="CLU_090494_0_0_1"/>
<dbReference type="PaxDb" id="2903-EOD09060"/>
<protein>
    <recommendedName>
        <fullName evidence="3">SCP domain-containing protein</fullName>
    </recommendedName>
</protein>
<proteinExistence type="predicted"/>
<dbReference type="KEGG" id="ehx:EMIHUDRAFT_452954"/>
<evidence type="ECO:0008006" key="3">
    <source>
        <dbReference type="Google" id="ProtNLM"/>
    </source>
</evidence>
<sequence>MLLRCANVGSLLLASNALRNVAKMSAAAFEVDPEYPGTAIGRMRASVERAKSLTADELSVEWEDARKRHLLLWAAGLRDLTDVPPGQGYTGHAFNDYNHCDATCMLGDVAHNLNDGQDRVAGIAVNNRLGPGIERASLPELGVGGSWSTCTNGCNREPPRDVAHVQFRSRVAFKLVWCPPTFASFVLVDDAGGLLCSGTPRGALPALRERQANFDVVRGSKDQNNNTAFC</sequence>
<accession>A0A0D3ICS5</accession>
<dbReference type="OMA" id="YTGHAFN"/>
<dbReference type="EnsemblProtists" id="EOD09060">
    <property type="protein sequence ID" value="EOD09060"/>
    <property type="gene ID" value="EMIHUDRAFT_452954"/>
</dbReference>
<dbReference type="GeneID" id="17255203"/>
<dbReference type="Proteomes" id="UP000013827">
    <property type="component" value="Unassembled WGS sequence"/>
</dbReference>
<dbReference type="AlphaFoldDB" id="A0A0D3ICS5"/>
<dbReference type="RefSeq" id="XP_005761489.1">
    <property type="nucleotide sequence ID" value="XM_005761432.1"/>
</dbReference>
<evidence type="ECO:0000313" key="2">
    <source>
        <dbReference type="Proteomes" id="UP000013827"/>
    </source>
</evidence>
<evidence type="ECO:0000313" key="1">
    <source>
        <dbReference type="EnsemblProtists" id="EOD09060"/>
    </source>
</evidence>